<dbReference type="EMBL" id="VBTE01000007">
    <property type="protein sequence ID" value="TLQ08521.1"/>
    <property type="molecule type" value="Genomic_DNA"/>
</dbReference>
<dbReference type="GO" id="GO:0006772">
    <property type="term" value="P:thiamine metabolic process"/>
    <property type="evidence" value="ECO:0007669"/>
    <property type="project" value="UniProtKB-UniRule"/>
</dbReference>
<feature type="region of interest" description="Disordered" evidence="6">
    <location>
        <begin position="1"/>
        <end position="20"/>
    </location>
</feature>
<dbReference type="Pfam" id="PF04263">
    <property type="entry name" value="TPK_catalytic"/>
    <property type="match status" value="1"/>
</dbReference>
<dbReference type="Gene3D" id="3.40.50.10240">
    <property type="entry name" value="Thiamin pyrophosphokinase, catalytic domain"/>
    <property type="match status" value="1"/>
</dbReference>
<accession>A0A5R9C6D3</accession>
<dbReference type="GO" id="GO:0005524">
    <property type="term" value="F:ATP binding"/>
    <property type="evidence" value="ECO:0007669"/>
    <property type="project" value="UniProtKB-KW"/>
</dbReference>
<evidence type="ECO:0000256" key="6">
    <source>
        <dbReference type="SAM" id="MobiDB-lite"/>
    </source>
</evidence>
<dbReference type="InterPro" id="IPR053149">
    <property type="entry name" value="TPK"/>
</dbReference>
<name>A0A5R9C6D3_9LACT</name>
<dbReference type="Pfam" id="PF04265">
    <property type="entry name" value="TPK_B1_binding"/>
    <property type="match status" value="1"/>
</dbReference>
<keyword evidence="3 8" id="KW-0418">Kinase</keyword>
<protein>
    <recommendedName>
        <fullName evidence="5">Thiamine diphosphokinase</fullName>
        <ecNumber evidence="5">2.7.6.2</ecNumber>
    </recommendedName>
</protein>
<keyword evidence="4" id="KW-0067">ATP-binding</keyword>
<dbReference type="EC" id="2.7.6.2" evidence="5"/>
<dbReference type="InterPro" id="IPR007371">
    <property type="entry name" value="TPK_catalytic"/>
</dbReference>
<dbReference type="InterPro" id="IPR007373">
    <property type="entry name" value="Thiamin_PyroPKinase_B1-bd"/>
</dbReference>
<dbReference type="OrthoDB" id="9804377at2"/>
<organism evidence="8 9">
    <name type="scientific">Marinilactibacillus psychrotolerans</name>
    <dbReference type="NCBI Taxonomy" id="191770"/>
    <lineage>
        <taxon>Bacteria</taxon>
        <taxon>Bacillati</taxon>
        <taxon>Bacillota</taxon>
        <taxon>Bacilli</taxon>
        <taxon>Lactobacillales</taxon>
        <taxon>Carnobacteriaceae</taxon>
        <taxon>Marinilactibacillus</taxon>
    </lineage>
</organism>
<evidence type="ECO:0000313" key="9">
    <source>
        <dbReference type="Proteomes" id="UP000307201"/>
    </source>
</evidence>
<dbReference type="GO" id="GO:0016301">
    <property type="term" value="F:kinase activity"/>
    <property type="evidence" value="ECO:0007669"/>
    <property type="project" value="UniProtKB-KW"/>
</dbReference>
<evidence type="ECO:0000256" key="1">
    <source>
        <dbReference type="ARBA" id="ARBA00022679"/>
    </source>
</evidence>
<dbReference type="Proteomes" id="UP000307201">
    <property type="component" value="Unassembled WGS sequence"/>
</dbReference>
<evidence type="ECO:0000256" key="2">
    <source>
        <dbReference type="ARBA" id="ARBA00022741"/>
    </source>
</evidence>
<sequence>MSNVHIMLGSPDHRQRSMPPMKEQDHYIGVDRGALLLAQNNYSIDLSLGDFDSITDDEKKIIEKVSNKIISFEPEKDDTDAELSLVYATEIFEAEQIILYGWSGGRLDHLLSIIMIVLQPRFEGIIAKLSFVNQTNTVSFYLPGSYTLYKEQDKKYCSFIGLTALSNLTLDDSFKYTLDKESFEYPIALISNEFVMEKGTASFDKGLIAFIQSKD</sequence>
<evidence type="ECO:0000256" key="4">
    <source>
        <dbReference type="ARBA" id="ARBA00022840"/>
    </source>
</evidence>
<keyword evidence="2" id="KW-0547">Nucleotide-binding</keyword>
<dbReference type="SMART" id="SM00983">
    <property type="entry name" value="TPK_B1_binding"/>
    <property type="match status" value="1"/>
</dbReference>
<dbReference type="CDD" id="cd07995">
    <property type="entry name" value="TPK"/>
    <property type="match status" value="1"/>
</dbReference>
<dbReference type="PANTHER" id="PTHR41299:SF1">
    <property type="entry name" value="THIAMINE PYROPHOSPHOKINASE"/>
    <property type="match status" value="1"/>
</dbReference>
<dbReference type="SUPFAM" id="SSF63999">
    <property type="entry name" value="Thiamin pyrophosphokinase, catalytic domain"/>
    <property type="match status" value="1"/>
</dbReference>
<proteinExistence type="predicted"/>
<evidence type="ECO:0000259" key="7">
    <source>
        <dbReference type="SMART" id="SM00983"/>
    </source>
</evidence>
<comment type="caution">
    <text evidence="8">The sequence shown here is derived from an EMBL/GenBank/DDBJ whole genome shotgun (WGS) entry which is preliminary data.</text>
</comment>
<dbReference type="InterPro" id="IPR036759">
    <property type="entry name" value="TPK_catalytic_sf"/>
</dbReference>
<dbReference type="GO" id="GO:0004788">
    <property type="term" value="F:thiamine diphosphokinase activity"/>
    <property type="evidence" value="ECO:0007669"/>
    <property type="project" value="UniProtKB-UniRule"/>
</dbReference>
<dbReference type="AlphaFoldDB" id="A0A5R9C6D3"/>
<gene>
    <name evidence="8" type="ORF">FEZ48_03560</name>
</gene>
<dbReference type="InterPro" id="IPR006282">
    <property type="entry name" value="Thi_PPkinase"/>
</dbReference>
<keyword evidence="1 8" id="KW-0808">Transferase</keyword>
<dbReference type="STRING" id="191770.SAMN04488013_1014"/>
<feature type="domain" description="Thiamin pyrophosphokinase thiamin-binding" evidence="7">
    <location>
        <begin position="144"/>
        <end position="209"/>
    </location>
</feature>
<dbReference type="GO" id="GO:0030975">
    <property type="term" value="F:thiamine binding"/>
    <property type="evidence" value="ECO:0007669"/>
    <property type="project" value="InterPro"/>
</dbReference>
<dbReference type="NCBIfam" id="TIGR01378">
    <property type="entry name" value="thi_PPkinase"/>
    <property type="match status" value="1"/>
</dbReference>
<dbReference type="PANTHER" id="PTHR41299">
    <property type="entry name" value="THIAMINE PYROPHOSPHOKINASE"/>
    <property type="match status" value="1"/>
</dbReference>
<evidence type="ECO:0000256" key="3">
    <source>
        <dbReference type="ARBA" id="ARBA00022777"/>
    </source>
</evidence>
<reference evidence="8 9" key="1">
    <citation type="submission" date="2019-05" db="EMBL/GenBank/DDBJ databases">
        <title>The metagenome of a microbial culture collection derived from dairy environment covers the genomic content of the human microbiome.</title>
        <authorList>
            <person name="Roder T."/>
            <person name="Wuthrich D."/>
            <person name="Sattari Z."/>
            <person name="Von Ah U."/>
            <person name="Bar C."/>
            <person name="Ronchi F."/>
            <person name="Macpherson A.J."/>
            <person name="Ganal-Vonarburg S.C."/>
            <person name="Bruggmann R."/>
            <person name="Vergeres G."/>
        </authorList>
    </citation>
    <scope>NUCLEOTIDE SEQUENCE [LARGE SCALE GENOMIC DNA]</scope>
    <source>
        <strain evidence="8 9">FAM 24235</strain>
    </source>
</reference>
<evidence type="ECO:0000313" key="8">
    <source>
        <dbReference type="EMBL" id="TLQ08521.1"/>
    </source>
</evidence>
<dbReference type="GO" id="GO:0009229">
    <property type="term" value="P:thiamine diphosphate biosynthetic process"/>
    <property type="evidence" value="ECO:0007669"/>
    <property type="project" value="InterPro"/>
</dbReference>
<evidence type="ECO:0000256" key="5">
    <source>
        <dbReference type="NCBIfam" id="TIGR01378"/>
    </source>
</evidence>
<dbReference type="RefSeq" id="WP_138471192.1">
    <property type="nucleotide sequence ID" value="NZ_JBGQQF010000009.1"/>
</dbReference>